<reference evidence="1 2" key="1">
    <citation type="submission" date="2018-06" db="EMBL/GenBank/DDBJ databases">
        <authorList>
            <consortium name="Pathogen Informatics"/>
            <person name="Doyle S."/>
        </authorList>
    </citation>
    <scope>NUCLEOTIDE SEQUENCE [LARGE SCALE GENOMIC DNA]</scope>
    <source>
        <strain evidence="1 2">NCTC12195</strain>
    </source>
</reference>
<dbReference type="AlphaFoldDB" id="A0A380FMH8"/>
<sequence>MVQYVNGAPLEKPESIELKDAVVSFNALVINANKMQELLTLPLVIVLLAHVV</sequence>
<gene>
    <name evidence="1" type="ORF">NCTC12195_04071</name>
</gene>
<organism evidence="1 2">
    <name type="scientific">Staphylococcus gallinarum</name>
    <dbReference type="NCBI Taxonomy" id="1293"/>
    <lineage>
        <taxon>Bacteria</taxon>
        <taxon>Bacillati</taxon>
        <taxon>Bacillota</taxon>
        <taxon>Bacilli</taxon>
        <taxon>Bacillales</taxon>
        <taxon>Staphylococcaceae</taxon>
        <taxon>Staphylococcus</taxon>
    </lineage>
</organism>
<proteinExistence type="predicted"/>
<dbReference type="Proteomes" id="UP000255277">
    <property type="component" value="Unassembled WGS sequence"/>
</dbReference>
<evidence type="ECO:0000313" key="2">
    <source>
        <dbReference type="Proteomes" id="UP000255277"/>
    </source>
</evidence>
<dbReference type="EMBL" id="UHDK01000001">
    <property type="protein sequence ID" value="SUM34546.1"/>
    <property type="molecule type" value="Genomic_DNA"/>
</dbReference>
<name>A0A380FMH8_STAGA</name>
<protein>
    <submittedName>
        <fullName evidence="1">Inositol monophosphatase</fullName>
    </submittedName>
</protein>
<accession>A0A380FMH8</accession>
<evidence type="ECO:0000313" key="1">
    <source>
        <dbReference type="EMBL" id="SUM34546.1"/>
    </source>
</evidence>